<keyword evidence="4 8" id="KW-0560">Oxidoreductase</keyword>
<protein>
    <submittedName>
        <fullName evidence="9">Cytochrome P450</fullName>
    </submittedName>
</protein>
<dbReference type="EMBL" id="JXST01000026">
    <property type="protein sequence ID" value="KIU15495.1"/>
    <property type="molecule type" value="Genomic_DNA"/>
</dbReference>
<evidence type="ECO:0000256" key="1">
    <source>
        <dbReference type="ARBA" id="ARBA00010617"/>
    </source>
</evidence>
<evidence type="ECO:0000313" key="9">
    <source>
        <dbReference type="EMBL" id="KIU15495.1"/>
    </source>
</evidence>
<comment type="caution">
    <text evidence="9">The sequence shown here is derived from an EMBL/GenBank/DDBJ whole genome shotgun (WGS) entry which is preliminary data.</text>
</comment>
<dbReference type="PRINTS" id="PR00385">
    <property type="entry name" value="P450"/>
</dbReference>
<dbReference type="RefSeq" id="WP_043986750.1">
    <property type="nucleotide sequence ID" value="NZ_JXST01000026.1"/>
</dbReference>
<dbReference type="PANTHER" id="PTHR24291">
    <property type="entry name" value="CYTOCHROME P450 FAMILY 4"/>
    <property type="match status" value="1"/>
</dbReference>
<dbReference type="Pfam" id="PF00067">
    <property type="entry name" value="p450"/>
    <property type="match status" value="1"/>
</dbReference>
<evidence type="ECO:0000256" key="2">
    <source>
        <dbReference type="ARBA" id="ARBA00022617"/>
    </source>
</evidence>
<keyword evidence="10" id="KW-1185">Reference proteome</keyword>
<dbReference type="Proteomes" id="UP000032221">
    <property type="component" value="Unassembled WGS sequence"/>
</dbReference>
<dbReference type="PATRIC" id="fig|280871.6.peg.3807"/>
<feature type="binding site" description="axial binding residue" evidence="7">
    <location>
        <position position="404"/>
    </location>
    <ligand>
        <name>heme</name>
        <dbReference type="ChEBI" id="CHEBI:30413"/>
    </ligand>
    <ligandPart>
        <name>Fe</name>
        <dbReference type="ChEBI" id="CHEBI:18248"/>
    </ligandPart>
</feature>
<keyword evidence="6 8" id="KW-0503">Monooxygenase</keyword>
<dbReference type="SUPFAM" id="SSF48264">
    <property type="entry name" value="Cytochrome P450"/>
    <property type="match status" value="1"/>
</dbReference>
<keyword evidence="5 7" id="KW-0408">Iron</keyword>
<dbReference type="InterPro" id="IPR001128">
    <property type="entry name" value="Cyt_P450"/>
</dbReference>
<comment type="cofactor">
    <cofactor evidence="7">
        <name>heme</name>
        <dbReference type="ChEBI" id="CHEBI:30413"/>
    </cofactor>
</comment>
<dbReference type="GO" id="GO:0016705">
    <property type="term" value="F:oxidoreductase activity, acting on paired donors, with incorporation or reduction of molecular oxygen"/>
    <property type="evidence" value="ECO:0007669"/>
    <property type="project" value="InterPro"/>
</dbReference>
<sequence length="456" mass="49872">MADLNDALPDPGQLPLVPMNPLPVGERMKWARQNHHGQVVLREAGGSITRVGLGPRWLGPSIVFVMTPEGARDALARNNDACDRTLVHHEMRRLLGDNLADLPNAPWLSRKRTLQPVFTRHSVAAFGAHMSGAAATISDSWPDGAQIDLDAEARRLTMRVLGRSVLGLDLDDRAEALADPLNIALAYVADRGMRPVRAPWWLPTPARRRARAATETLRRLAMDVLESCRADPTRDAPLVHALIAATDPETGNALSDLDICNDLVAFMVAGHDTTATTIAYALWALGRHPEIQDKVAQEVTAIGGHDLTHEDAPRLEYTTQVLREALRLCPPVVVAGRTALRDIAVDGYKIEAGSMVLVGIFGMQRDPKLWADPLQFDPGRFSPENINDRDRWQYIPFGAGPRTCIGDHFAVLEATLALATIVRAVEINSLTTDFPLAVPFTMVAGAPIPALTRRRR</sequence>
<dbReference type="GO" id="GO:0005506">
    <property type="term" value="F:iron ion binding"/>
    <property type="evidence" value="ECO:0007669"/>
    <property type="project" value="InterPro"/>
</dbReference>
<keyword evidence="2 7" id="KW-0349">Heme</keyword>
<dbReference type="PROSITE" id="PS00086">
    <property type="entry name" value="CYTOCHROME_P450"/>
    <property type="match status" value="1"/>
</dbReference>
<name>A0A0D1L3I1_9MYCO</name>
<dbReference type="Gene3D" id="1.10.630.10">
    <property type="entry name" value="Cytochrome P450"/>
    <property type="match status" value="1"/>
</dbReference>
<evidence type="ECO:0000313" key="10">
    <source>
        <dbReference type="Proteomes" id="UP000032221"/>
    </source>
</evidence>
<evidence type="ECO:0000256" key="5">
    <source>
        <dbReference type="ARBA" id="ARBA00023004"/>
    </source>
</evidence>
<gene>
    <name evidence="9" type="ORF">TL10_18405</name>
</gene>
<dbReference type="PRINTS" id="PR00463">
    <property type="entry name" value="EP450I"/>
</dbReference>
<dbReference type="InterPro" id="IPR050196">
    <property type="entry name" value="Cytochrome_P450_Monoox"/>
</dbReference>
<dbReference type="GO" id="GO:0020037">
    <property type="term" value="F:heme binding"/>
    <property type="evidence" value="ECO:0007669"/>
    <property type="project" value="InterPro"/>
</dbReference>
<dbReference type="InterPro" id="IPR036396">
    <property type="entry name" value="Cyt_P450_sf"/>
</dbReference>
<dbReference type="AlphaFoldDB" id="A0A0D1L3I1"/>
<evidence type="ECO:0000256" key="7">
    <source>
        <dbReference type="PIRSR" id="PIRSR602401-1"/>
    </source>
</evidence>
<keyword evidence="3 7" id="KW-0479">Metal-binding</keyword>
<evidence type="ECO:0000256" key="6">
    <source>
        <dbReference type="ARBA" id="ARBA00023033"/>
    </source>
</evidence>
<comment type="similarity">
    <text evidence="1 8">Belongs to the cytochrome P450 family.</text>
</comment>
<dbReference type="PANTHER" id="PTHR24291:SF50">
    <property type="entry name" value="BIFUNCTIONAL ALBAFLAVENONE MONOOXYGENASE_TERPENE SYNTHASE"/>
    <property type="match status" value="1"/>
</dbReference>
<dbReference type="InterPro" id="IPR002401">
    <property type="entry name" value="Cyt_P450_E_grp-I"/>
</dbReference>
<reference evidence="9 10" key="1">
    <citation type="submission" date="2015-01" db="EMBL/GenBank/DDBJ databases">
        <title>Genome sequence of Mycobacterium llatzerense and Mycobacterium immunogenum recovered from brain abscess.</title>
        <authorList>
            <person name="Greninger A.L."/>
            <person name="Langelier C."/>
            <person name="Cunningham G."/>
            <person name="Chiu C.Y."/>
            <person name="Miller S."/>
        </authorList>
    </citation>
    <scope>NUCLEOTIDE SEQUENCE [LARGE SCALE GENOMIC DNA]</scope>
    <source>
        <strain evidence="9 10">CLUC14</strain>
    </source>
</reference>
<accession>A0A0D1L3I1</accession>
<dbReference type="OrthoDB" id="7376058at2"/>
<proteinExistence type="inferred from homology"/>
<dbReference type="GO" id="GO:0004497">
    <property type="term" value="F:monooxygenase activity"/>
    <property type="evidence" value="ECO:0007669"/>
    <property type="project" value="UniProtKB-KW"/>
</dbReference>
<organism evidence="9 10">
    <name type="scientific">Mycolicibacterium llatzerense</name>
    <dbReference type="NCBI Taxonomy" id="280871"/>
    <lineage>
        <taxon>Bacteria</taxon>
        <taxon>Bacillati</taxon>
        <taxon>Actinomycetota</taxon>
        <taxon>Actinomycetes</taxon>
        <taxon>Mycobacteriales</taxon>
        <taxon>Mycobacteriaceae</taxon>
        <taxon>Mycolicibacterium</taxon>
    </lineage>
</organism>
<dbReference type="InterPro" id="IPR017972">
    <property type="entry name" value="Cyt_P450_CS"/>
</dbReference>
<evidence type="ECO:0000256" key="4">
    <source>
        <dbReference type="ARBA" id="ARBA00023002"/>
    </source>
</evidence>
<evidence type="ECO:0000256" key="3">
    <source>
        <dbReference type="ARBA" id="ARBA00022723"/>
    </source>
</evidence>
<dbReference type="STRING" id="280871.TL10_18405"/>
<evidence type="ECO:0000256" key="8">
    <source>
        <dbReference type="RuleBase" id="RU000461"/>
    </source>
</evidence>